<dbReference type="InterPro" id="IPR042524">
    <property type="entry name" value="Presenilin_C"/>
</dbReference>
<reference evidence="2 3" key="1">
    <citation type="submission" date="2018-10" db="EMBL/GenBank/DDBJ databases">
        <title>Co-occurring genomic capacity for anaerobic methane metabolism and dissimilatory sulfite reduction discovered in the Korarchaeota.</title>
        <authorList>
            <person name="Mckay L.J."/>
            <person name="Dlakic M."/>
            <person name="Fields M.W."/>
            <person name="Delmont T.O."/>
            <person name="Eren A.M."/>
            <person name="Jay Z.J."/>
            <person name="Klingelsmith K.B."/>
            <person name="Rusch D.B."/>
            <person name="Inskeep W.P."/>
        </authorList>
    </citation>
    <scope>NUCLEOTIDE SEQUENCE [LARGE SCALE GENOMIC DNA]</scope>
    <source>
        <strain evidence="2 3">WS</strain>
    </source>
</reference>
<dbReference type="GeneID" id="6093928"/>
<dbReference type="AlphaFoldDB" id="A0A429FZV1"/>
<organism evidence="2 3">
    <name type="scientific">Candidatus Korarchaeum cryptofilum</name>
    <dbReference type="NCBI Taxonomy" id="498846"/>
    <lineage>
        <taxon>Archaea</taxon>
        <taxon>Thermoproteota</taxon>
        <taxon>Candidatus Korarchaeia</taxon>
        <taxon>Candidatus Korarchaeales</taxon>
        <taxon>Candidatus Korarchaeaceae</taxon>
        <taxon>Candidatus Korarchaeum</taxon>
    </lineage>
</organism>
<keyword evidence="1" id="KW-0472">Membrane</keyword>
<evidence type="ECO:0000313" key="2">
    <source>
        <dbReference type="EMBL" id="RSN67058.1"/>
    </source>
</evidence>
<feature type="transmembrane region" description="Helical" evidence="1">
    <location>
        <begin position="40"/>
        <end position="61"/>
    </location>
</feature>
<sequence length="253" mass="27959">MPEEKSLSVLIWPLISQLFAVAVVLSIRPSPVVELEASESFSLSILYVAIVLAFASLMVYLMRKGKGLAIKSIIFIFLVYSAFLSLDTLISAYTQVNPILEIALSIILAFLSFRTDLIGNLAKSFLAASMAFLFIYFFNDTFVYFLLAFLSIYDAYSVFKGPLSKLFSASEDLLGPLSLFQGGVSMGLGDVFCYSMASATSFRSLRSLALIPVFSLNLGILLTLILLRRSRRPLPGLTIPIFMWLIPQILLSL</sequence>
<feature type="transmembrane region" description="Helical" evidence="1">
    <location>
        <begin position="68"/>
        <end position="86"/>
    </location>
</feature>
<feature type="transmembrane region" description="Helical" evidence="1">
    <location>
        <begin position="7"/>
        <end position="28"/>
    </location>
</feature>
<feature type="transmembrane region" description="Helical" evidence="1">
    <location>
        <begin position="233"/>
        <end position="251"/>
    </location>
</feature>
<dbReference type="Gene3D" id="1.10.472.100">
    <property type="entry name" value="Presenilin"/>
    <property type="match status" value="1"/>
</dbReference>
<dbReference type="EMBL" id="RCOR01000050">
    <property type="protein sequence ID" value="RSN67058.1"/>
    <property type="molecule type" value="Genomic_DNA"/>
</dbReference>
<name>A0A429FZV1_9CREN</name>
<gene>
    <name evidence="2" type="ORF">D9Q81_09275</name>
</gene>
<evidence type="ECO:0000313" key="3">
    <source>
        <dbReference type="Proteomes" id="UP000278149"/>
    </source>
</evidence>
<comment type="caution">
    <text evidence="2">The sequence shown here is derived from an EMBL/GenBank/DDBJ whole genome shotgun (WGS) entry which is preliminary data.</text>
</comment>
<keyword evidence="1" id="KW-0812">Transmembrane</keyword>
<proteinExistence type="predicted"/>
<dbReference type="RefSeq" id="WP_012309294.1">
    <property type="nucleotide sequence ID" value="NZ_RCOR01000050.1"/>
</dbReference>
<protein>
    <submittedName>
        <fullName evidence="2">Uncharacterized protein</fullName>
    </submittedName>
</protein>
<dbReference type="Proteomes" id="UP000278149">
    <property type="component" value="Unassembled WGS sequence"/>
</dbReference>
<accession>A0A429FZV1</accession>
<keyword evidence="1" id="KW-1133">Transmembrane helix</keyword>
<feature type="transmembrane region" description="Helical" evidence="1">
    <location>
        <begin position="125"/>
        <end position="153"/>
    </location>
</feature>
<evidence type="ECO:0000256" key="1">
    <source>
        <dbReference type="SAM" id="Phobius"/>
    </source>
</evidence>
<feature type="transmembrane region" description="Helical" evidence="1">
    <location>
        <begin position="92"/>
        <end position="113"/>
    </location>
</feature>
<feature type="transmembrane region" description="Helical" evidence="1">
    <location>
        <begin position="208"/>
        <end position="227"/>
    </location>
</feature>